<feature type="transmembrane region" description="Helical" evidence="6">
    <location>
        <begin position="347"/>
        <end position="367"/>
    </location>
</feature>
<feature type="transmembrane region" description="Helical" evidence="6">
    <location>
        <begin position="115"/>
        <end position="138"/>
    </location>
</feature>
<comment type="subcellular location">
    <subcellularLocation>
        <location evidence="1">Membrane</location>
        <topology evidence="1">Multi-pass membrane protein</topology>
    </subcellularLocation>
</comment>
<keyword evidence="5 6" id="KW-0472">Membrane</keyword>
<comment type="caution">
    <text evidence="7">The sequence shown here is derived from an EMBL/GenBank/DDBJ whole genome shotgun (WGS) entry which is preliminary data.</text>
</comment>
<feature type="transmembrane region" description="Helical" evidence="6">
    <location>
        <begin position="24"/>
        <end position="43"/>
    </location>
</feature>
<reference evidence="7 8" key="1">
    <citation type="submission" date="2020-08" db="EMBL/GenBank/DDBJ databases">
        <title>Sequencing the genomes of 1000 actinobacteria strains.</title>
        <authorList>
            <person name="Klenk H.-P."/>
        </authorList>
    </citation>
    <scope>NUCLEOTIDE SEQUENCE [LARGE SCALE GENOMIC DNA]</scope>
    <source>
        <strain evidence="7 8">DSM 28967</strain>
    </source>
</reference>
<dbReference type="Proteomes" id="UP000549971">
    <property type="component" value="Unassembled WGS sequence"/>
</dbReference>
<accession>A0A7W9J5D1</accession>
<dbReference type="GO" id="GO:0016020">
    <property type="term" value="C:membrane"/>
    <property type="evidence" value="ECO:0007669"/>
    <property type="project" value="UniProtKB-SubCell"/>
</dbReference>
<keyword evidence="3 6" id="KW-0812">Transmembrane</keyword>
<gene>
    <name evidence="7" type="ORF">HDA39_002542</name>
</gene>
<feature type="transmembrane region" description="Helical" evidence="6">
    <location>
        <begin position="314"/>
        <end position="335"/>
    </location>
</feature>
<feature type="transmembrane region" description="Helical" evidence="6">
    <location>
        <begin position="287"/>
        <end position="308"/>
    </location>
</feature>
<evidence type="ECO:0000256" key="6">
    <source>
        <dbReference type="SAM" id="Phobius"/>
    </source>
</evidence>
<dbReference type="RefSeq" id="WP_184795409.1">
    <property type="nucleotide sequence ID" value="NZ_JACHMY010000001.1"/>
</dbReference>
<evidence type="ECO:0000313" key="7">
    <source>
        <dbReference type="EMBL" id="MBB5835808.1"/>
    </source>
</evidence>
<dbReference type="Pfam" id="PF07690">
    <property type="entry name" value="MFS_1"/>
    <property type="match status" value="1"/>
</dbReference>
<feature type="transmembrane region" description="Helical" evidence="6">
    <location>
        <begin position="150"/>
        <end position="170"/>
    </location>
</feature>
<feature type="transmembrane region" description="Helical" evidence="6">
    <location>
        <begin position="260"/>
        <end position="280"/>
    </location>
</feature>
<evidence type="ECO:0000256" key="1">
    <source>
        <dbReference type="ARBA" id="ARBA00004141"/>
    </source>
</evidence>
<keyword evidence="2" id="KW-0813">Transport</keyword>
<feature type="transmembrane region" description="Helical" evidence="6">
    <location>
        <begin position="379"/>
        <end position="402"/>
    </location>
</feature>
<dbReference type="GO" id="GO:0022857">
    <property type="term" value="F:transmembrane transporter activity"/>
    <property type="evidence" value="ECO:0007669"/>
    <property type="project" value="InterPro"/>
</dbReference>
<evidence type="ECO:0000256" key="5">
    <source>
        <dbReference type="ARBA" id="ARBA00023136"/>
    </source>
</evidence>
<evidence type="ECO:0000313" key="8">
    <source>
        <dbReference type="Proteomes" id="UP000549971"/>
    </source>
</evidence>
<dbReference type="InterPro" id="IPR052983">
    <property type="entry name" value="MFS_Riboflavin_Transporter"/>
</dbReference>
<evidence type="ECO:0000256" key="2">
    <source>
        <dbReference type="ARBA" id="ARBA00022448"/>
    </source>
</evidence>
<evidence type="ECO:0000256" key="4">
    <source>
        <dbReference type="ARBA" id="ARBA00022989"/>
    </source>
</evidence>
<evidence type="ECO:0000256" key="3">
    <source>
        <dbReference type="ARBA" id="ARBA00022692"/>
    </source>
</evidence>
<dbReference type="PANTHER" id="PTHR43385:SF1">
    <property type="entry name" value="RIBOFLAVIN TRANSPORTER RIBJ"/>
    <property type="match status" value="1"/>
</dbReference>
<protein>
    <submittedName>
        <fullName evidence="7">MFS family permease</fullName>
    </submittedName>
</protein>
<dbReference type="SUPFAM" id="SSF103473">
    <property type="entry name" value="MFS general substrate transporter"/>
    <property type="match status" value="1"/>
</dbReference>
<dbReference type="InterPro" id="IPR036259">
    <property type="entry name" value="MFS_trans_sf"/>
</dbReference>
<proteinExistence type="predicted"/>
<name>A0A7W9J5D1_9ACTN</name>
<keyword evidence="4 6" id="KW-1133">Transmembrane helix</keyword>
<dbReference type="Gene3D" id="1.20.1250.20">
    <property type="entry name" value="MFS general substrate transporter like domains"/>
    <property type="match status" value="1"/>
</dbReference>
<dbReference type="InterPro" id="IPR011701">
    <property type="entry name" value="MFS"/>
</dbReference>
<dbReference type="EMBL" id="JACHMY010000001">
    <property type="protein sequence ID" value="MBB5835808.1"/>
    <property type="molecule type" value="Genomic_DNA"/>
</dbReference>
<dbReference type="AlphaFoldDB" id="A0A7W9J5D1"/>
<feature type="transmembrane region" description="Helical" evidence="6">
    <location>
        <begin position="55"/>
        <end position="77"/>
    </location>
</feature>
<keyword evidence="8" id="KW-1185">Reference proteome</keyword>
<feature type="transmembrane region" description="Helical" evidence="6">
    <location>
        <begin position="228"/>
        <end position="254"/>
    </location>
</feature>
<feature type="transmembrane region" description="Helical" evidence="6">
    <location>
        <begin position="89"/>
        <end position="109"/>
    </location>
</feature>
<feature type="transmembrane region" description="Helical" evidence="6">
    <location>
        <begin position="176"/>
        <end position="196"/>
    </location>
</feature>
<sequence length="414" mass="41431">MSAGPGLAATGASETKARPGSRRLVGALAATQTVGYGVLYYAFGVVLGPMSRDLGISTATAAGALTVAVLVSGLLSIPVGRWLDARGGHALMTVGSVIGALAVLGWSQVQTVAGLYAVFVLIGVASAMVLYEPAFAVIVAVSSPGRRAKALLGVTLVAGFASSIFIPLTGQLVARLEWRCALVVLAVLLAVVTVPLHGLALRRMHASVEPVALHSPPAPGRALRDPAFWLLAATFVLHGAALAVIAVHLVLYLISLGHPAALAATLAGLLGLLSVTGRVVTTVSTRWLPMATIAGAIFVVQGAALSMLPVVGRHVMGAVGCLVLFGLGFGVASIATPAILLDRYGAAGYGTIAGTLAAPVLVARASAPLGGALVAAAAGYRLLVLLVAGACVLAGLLLLLAARLPTARPAAQVP</sequence>
<dbReference type="PANTHER" id="PTHR43385">
    <property type="entry name" value="RIBOFLAVIN TRANSPORTER RIBJ"/>
    <property type="match status" value="1"/>
</dbReference>
<organism evidence="7 8">
    <name type="scientific">Kribbella italica</name>
    <dbReference type="NCBI Taxonomy" id="1540520"/>
    <lineage>
        <taxon>Bacteria</taxon>
        <taxon>Bacillati</taxon>
        <taxon>Actinomycetota</taxon>
        <taxon>Actinomycetes</taxon>
        <taxon>Propionibacteriales</taxon>
        <taxon>Kribbellaceae</taxon>
        <taxon>Kribbella</taxon>
    </lineage>
</organism>